<protein>
    <submittedName>
        <fullName evidence="2">Uncharacterized protein</fullName>
    </submittedName>
</protein>
<accession>A0A1B6E084</accession>
<evidence type="ECO:0000313" key="1">
    <source>
        <dbReference type="EMBL" id="JAS15777.1"/>
    </source>
</evidence>
<organism evidence="2">
    <name type="scientific">Clastoptera arizonana</name>
    <name type="common">Arizona spittle bug</name>
    <dbReference type="NCBI Taxonomy" id="38151"/>
    <lineage>
        <taxon>Eukaryota</taxon>
        <taxon>Metazoa</taxon>
        <taxon>Ecdysozoa</taxon>
        <taxon>Arthropoda</taxon>
        <taxon>Hexapoda</taxon>
        <taxon>Insecta</taxon>
        <taxon>Pterygota</taxon>
        <taxon>Neoptera</taxon>
        <taxon>Paraneoptera</taxon>
        <taxon>Hemiptera</taxon>
        <taxon>Auchenorrhyncha</taxon>
        <taxon>Cercopoidea</taxon>
        <taxon>Clastopteridae</taxon>
        <taxon>Clastoptera</taxon>
    </lineage>
</organism>
<proteinExistence type="predicted"/>
<name>A0A1B6E084_9HEMI</name>
<dbReference type="EMBL" id="GEDC01005979">
    <property type="protein sequence ID" value="JAS31319.1"/>
    <property type="molecule type" value="Transcribed_RNA"/>
</dbReference>
<dbReference type="AlphaFoldDB" id="A0A1B6E084"/>
<gene>
    <name evidence="2" type="ORF">g.37147</name>
    <name evidence="1" type="ORF">g.37148</name>
</gene>
<evidence type="ECO:0000313" key="2">
    <source>
        <dbReference type="EMBL" id="JAS31319.1"/>
    </source>
</evidence>
<reference evidence="2" key="1">
    <citation type="submission" date="2015-12" db="EMBL/GenBank/DDBJ databases">
        <title>De novo transcriptome assembly of four potential Pierce s Disease insect vectors from Arizona vineyards.</title>
        <authorList>
            <person name="Tassone E.E."/>
        </authorList>
    </citation>
    <scope>NUCLEOTIDE SEQUENCE</scope>
</reference>
<sequence>MKSGVRSDECLMLAKFIDSNSRLILLSSAVARLYLKWIQFYSVIKFLLKVAPRKEYWMNGSQYEGHTALSNVMSAQSRNVIWQHSRLYKRPSANFRGPSYKTC</sequence>
<dbReference type="EMBL" id="GEDC01021521">
    <property type="protein sequence ID" value="JAS15777.1"/>
    <property type="molecule type" value="Transcribed_RNA"/>
</dbReference>